<proteinExistence type="predicted"/>
<keyword evidence="7" id="KW-0521">NADP</keyword>
<dbReference type="GO" id="GO:0006006">
    <property type="term" value="P:glucose metabolic process"/>
    <property type="evidence" value="ECO:0007669"/>
    <property type="project" value="TreeGrafter"/>
</dbReference>
<evidence type="ECO:0000256" key="6">
    <source>
        <dbReference type="ARBA" id="ARBA00022842"/>
    </source>
</evidence>
<reference evidence="13" key="1">
    <citation type="submission" date="2022-11" db="UniProtKB">
        <authorList>
            <consortium name="WormBaseParasite"/>
        </authorList>
    </citation>
    <scope>IDENTIFICATION</scope>
</reference>
<keyword evidence="10" id="KW-1133">Transmembrane helix</keyword>
<dbReference type="Gene3D" id="3.40.430.10">
    <property type="entry name" value="Dihydrofolate Reductase, subunit A"/>
    <property type="match status" value="1"/>
</dbReference>
<feature type="transmembrane region" description="Helical" evidence="10">
    <location>
        <begin position="97"/>
        <end position="115"/>
    </location>
</feature>
<dbReference type="PROSITE" id="PS00075">
    <property type="entry name" value="DHFR_1"/>
    <property type="match status" value="1"/>
</dbReference>
<dbReference type="PRINTS" id="PR00070">
    <property type="entry name" value="DHFR"/>
</dbReference>
<evidence type="ECO:0000256" key="2">
    <source>
        <dbReference type="ARBA" id="ARBA00022563"/>
    </source>
</evidence>
<dbReference type="GO" id="GO:0046654">
    <property type="term" value="P:tetrahydrofolate biosynthetic process"/>
    <property type="evidence" value="ECO:0007669"/>
    <property type="project" value="InterPro"/>
</dbReference>
<evidence type="ECO:0000256" key="9">
    <source>
        <dbReference type="ARBA" id="ARBA00023152"/>
    </source>
</evidence>
<dbReference type="Proteomes" id="UP000887561">
    <property type="component" value="Unplaced"/>
</dbReference>
<keyword evidence="2" id="KW-0554">One-carbon metabolism</keyword>
<keyword evidence="10" id="KW-0812">Transmembrane</keyword>
<keyword evidence="5" id="KW-0418">Kinase</keyword>
<dbReference type="Gene3D" id="3.40.1190.20">
    <property type="match status" value="1"/>
</dbReference>
<dbReference type="CDD" id="cd00209">
    <property type="entry name" value="DHFR"/>
    <property type="match status" value="1"/>
</dbReference>
<dbReference type="PANTHER" id="PTHR21208">
    <property type="entry name" value="ADP-DEPENDENT GLUCOKINASE"/>
    <property type="match status" value="1"/>
</dbReference>
<keyword evidence="12" id="KW-1185">Reference proteome</keyword>
<evidence type="ECO:0000259" key="11">
    <source>
        <dbReference type="PROSITE" id="PS51330"/>
    </source>
</evidence>
<evidence type="ECO:0000256" key="8">
    <source>
        <dbReference type="ARBA" id="ARBA00023002"/>
    </source>
</evidence>
<protein>
    <recommendedName>
        <fullName evidence="1">dihydrofolate reductase</fullName>
        <ecNumber evidence="1">1.5.1.3</ecNumber>
    </recommendedName>
</protein>
<evidence type="ECO:0000256" key="1">
    <source>
        <dbReference type="ARBA" id="ARBA00012856"/>
    </source>
</evidence>
<dbReference type="GO" id="GO:0004146">
    <property type="term" value="F:dihydrofolate reductase activity"/>
    <property type="evidence" value="ECO:0007669"/>
    <property type="project" value="UniProtKB-EC"/>
</dbReference>
<dbReference type="WBParaSite" id="scaffold2940_cov284.g5708">
    <property type="protein sequence ID" value="scaffold2940_cov284.g5708"/>
    <property type="gene ID" value="scaffold2940_cov284.g5708"/>
</dbReference>
<evidence type="ECO:0000313" key="12">
    <source>
        <dbReference type="Proteomes" id="UP000887561"/>
    </source>
</evidence>
<dbReference type="InterPro" id="IPR001796">
    <property type="entry name" value="DHFR_dom"/>
</dbReference>
<evidence type="ECO:0000256" key="10">
    <source>
        <dbReference type="SAM" id="Phobius"/>
    </source>
</evidence>
<dbReference type="SUPFAM" id="SSF53597">
    <property type="entry name" value="Dihydrofolate reductase-like"/>
    <property type="match status" value="1"/>
</dbReference>
<evidence type="ECO:0000256" key="5">
    <source>
        <dbReference type="ARBA" id="ARBA00022777"/>
    </source>
</evidence>
<dbReference type="AlphaFoldDB" id="A0A915M7P7"/>
<dbReference type="InterPro" id="IPR024072">
    <property type="entry name" value="DHFR-like_dom_sf"/>
</dbReference>
<keyword evidence="8" id="KW-0560">Oxidoreductase</keyword>
<keyword evidence="4" id="KW-0479">Metal-binding</keyword>
<dbReference type="SUPFAM" id="SSF53613">
    <property type="entry name" value="Ribokinase-like"/>
    <property type="match status" value="1"/>
</dbReference>
<dbReference type="GO" id="GO:0005783">
    <property type="term" value="C:endoplasmic reticulum"/>
    <property type="evidence" value="ECO:0007669"/>
    <property type="project" value="TreeGrafter"/>
</dbReference>
<dbReference type="InterPro" id="IPR017925">
    <property type="entry name" value="DHFR_CS"/>
</dbReference>
<feature type="domain" description="DHFR" evidence="11">
    <location>
        <begin position="6"/>
        <end position="85"/>
    </location>
</feature>
<dbReference type="Pfam" id="PF04587">
    <property type="entry name" value="ADP_PFK_GK"/>
    <property type="match status" value="1"/>
</dbReference>
<keyword evidence="6" id="KW-0460">Magnesium</keyword>
<dbReference type="EC" id="1.5.1.3" evidence="1"/>
<dbReference type="PROSITE" id="PS51330">
    <property type="entry name" value="DHFR_2"/>
    <property type="match status" value="1"/>
</dbReference>
<dbReference type="GO" id="GO:0006096">
    <property type="term" value="P:glycolytic process"/>
    <property type="evidence" value="ECO:0007669"/>
    <property type="project" value="UniProtKB-KW"/>
</dbReference>
<organism evidence="12 13">
    <name type="scientific">Meloidogyne javanica</name>
    <name type="common">Root-knot nematode worm</name>
    <dbReference type="NCBI Taxonomy" id="6303"/>
    <lineage>
        <taxon>Eukaryota</taxon>
        <taxon>Metazoa</taxon>
        <taxon>Ecdysozoa</taxon>
        <taxon>Nematoda</taxon>
        <taxon>Chromadorea</taxon>
        <taxon>Rhabditida</taxon>
        <taxon>Tylenchina</taxon>
        <taxon>Tylenchomorpha</taxon>
        <taxon>Tylenchoidea</taxon>
        <taxon>Meloidogynidae</taxon>
        <taxon>Meloidogyninae</taxon>
        <taxon>Meloidogyne</taxon>
        <taxon>Meloidogyne incognita group</taxon>
    </lineage>
</organism>
<dbReference type="PROSITE" id="PS51255">
    <property type="entry name" value="ADPK"/>
    <property type="match status" value="1"/>
</dbReference>
<keyword evidence="10" id="KW-0472">Membrane</keyword>
<evidence type="ECO:0000256" key="4">
    <source>
        <dbReference type="ARBA" id="ARBA00022723"/>
    </source>
</evidence>
<dbReference type="InterPro" id="IPR007666">
    <property type="entry name" value="ADP_PFK/GK"/>
</dbReference>
<dbReference type="GO" id="GO:0006730">
    <property type="term" value="P:one-carbon metabolic process"/>
    <property type="evidence" value="ECO:0007669"/>
    <property type="project" value="UniProtKB-KW"/>
</dbReference>
<accession>A0A915M7P7</accession>
<keyword evidence="3" id="KW-0808">Transferase</keyword>
<dbReference type="GO" id="GO:0043843">
    <property type="term" value="F:ADP-specific glucokinase activity"/>
    <property type="evidence" value="ECO:0007669"/>
    <property type="project" value="TreeGrafter"/>
</dbReference>
<evidence type="ECO:0000256" key="7">
    <source>
        <dbReference type="ARBA" id="ARBA00022857"/>
    </source>
</evidence>
<dbReference type="InterPro" id="IPR029056">
    <property type="entry name" value="Ribokinase-like"/>
</dbReference>
<evidence type="ECO:0000313" key="13">
    <source>
        <dbReference type="WBParaSite" id="scaffold2940_cov284.g5708"/>
    </source>
</evidence>
<sequence>MSSKIPMNIIAAVDENFGIGKNNSLPWRLPKEYKHFINLTTTTKNPNKINAVLMGRKCWESIPEKYRPLKNRLNIVMTKTWVTPEFMMFPFNTPYNYLLNWAFVCFAIPWLYSYFNEQHRLTTMPVEQAMLKAWENFIAQPSIKFRKDLYEVFVHFFTRGAPAERFMANDLTFDKIVSAIEDNQLHAQHYIGGNAALMAQKIASAFPHATPYLVGPIGPRSQALLHPSIVRNNFTRIVQDEMHVILEYKQGEILGEYVAPASSRFIISHDQFSGSAMVIEMFFKAIMQFRPDLIIFSGIHSMEAQNQEARLEKLRLIKRSLLQINPLIPIHLQLGSMPDANIADDILKRIIPNVDSLGINEQELTFLSRVGGGPFKEQYPISAGTLHAYKAVEMLYWLLSNYGHDRNNPESKNYNQRLQRIHFYSLTYHIMVSKGPDWSNLAAGLAAGARLAGRQSCNLALSSGRATDFDKLEIRSSQTVLLDKQVNKVFKFNPHSPLASWMRGDLVFIYTPVFVCKFPQHTVGVDDAIAASALLYSQFFKLERKNW</sequence>
<dbReference type="GO" id="GO:0046872">
    <property type="term" value="F:metal ion binding"/>
    <property type="evidence" value="ECO:0007669"/>
    <property type="project" value="UniProtKB-KW"/>
</dbReference>
<dbReference type="Pfam" id="PF00186">
    <property type="entry name" value="DHFR_1"/>
    <property type="match status" value="1"/>
</dbReference>
<evidence type="ECO:0000256" key="3">
    <source>
        <dbReference type="ARBA" id="ARBA00022679"/>
    </source>
</evidence>
<keyword evidence="9" id="KW-0324">Glycolysis</keyword>
<dbReference type="PANTHER" id="PTHR21208:SF0">
    <property type="entry name" value="ADP-DEPENDENT GLUCOKINASE"/>
    <property type="match status" value="1"/>
</dbReference>
<name>A0A915M7P7_MELJA</name>